<feature type="compositionally biased region" description="Pro residues" evidence="12">
    <location>
        <begin position="490"/>
        <end position="516"/>
    </location>
</feature>
<feature type="region of interest" description="Disordered" evidence="12">
    <location>
        <begin position="470"/>
        <end position="550"/>
    </location>
</feature>
<evidence type="ECO:0000256" key="4">
    <source>
        <dbReference type="ARBA" id="ARBA00022553"/>
    </source>
</evidence>
<reference evidence="14" key="2">
    <citation type="submission" date="2025-09" db="UniProtKB">
        <authorList>
            <consortium name="Ensembl"/>
        </authorList>
    </citation>
    <scope>IDENTIFICATION</scope>
</reference>
<dbReference type="FunFam" id="1.10.1000.11:FF:000001">
    <property type="entry name" value="IQ motif and SEC7 domain-containing protein 1"/>
    <property type="match status" value="1"/>
</dbReference>
<dbReference type="Gene3D" id="1.10.1000.11">
    <property type="entry name" value="Arf Nucleotide-binding Site Opener,domain 2"/>
    <property type="match status" value="1"/>
</dbReference>
<evidence type="ECO:0000256" key="3">
    <source>
        <dbReference type="ARBA" id="ARBA00022490"/>
    </source>
</evidence>
<evidence type="ECO:0000256" key="7">
    <source>
        <dbReference type="ARBA" id="ARBA00034105"/>
    </source>
</evidence>
<evidence type="ECO:0000256" key="8">
    <source>
        <dbReference type="ARBA" id="ARBA00056967"/>
    </source>
</evidence>
<comment type="subcellular location">
    <subcellularLocation>
        <location evidence="1">Cytoplasm</location>
    </subcellularLocation>
    <subcellularLocation>
        <location evidence="7">Postsynaptic density</location>
    </subcellularLocation>
</comment>
<evidence type="ECO:0000259" key="13">
    <source>
        <dbReference type="PROSITE" id="PS50190"/>
    </source>
</evidence>
<feature type="compositionally biased region" description="Pro residues" evidence="12">
    <location>
        <begin position="1065"/>
        <end position="1075"/>
    </location>
</feature>
<feature type="compositionally biased region" description="Low complexity" evidence="12">
    <location>
        <begin position="118"/>
        <end position="134"/>
    </location>
</feature>
<dbReference type="InterPro" id="IPR023394">
    <property type="entry name" value="Sec7_C_sf"/>
</dbReference>
<gene>
    <name evidence="14" type="primary">iqsec3a</name>
</gene>
<proteinExistence type="inferred from homology"/>
<accession>A0A674BR60</accession>
<evidence type="ECO:0000256" key="11">
    <source>
        <dbReference type="SAM" id="Coils"/>
    </source>
</evidence>
<dbReference type="InParanoid" id="A0A674BR60"/>
<keyword evidence="6 11" id="KW-0175">Coiled coil</keyword>
<dbReference type="Ensembl" id="ENSSTUT00000078045.1">
    <property type="protein sequence ID" value="ENSSTUP00000073521.1"/>
    <property type="gene ID" value="ENSSTUG00000031963.1"/>
</dbReference>
<dbReference type="FunFam" id="2.30.29.30:FF:000096">
    <property type="entry name" value="IQ motif and SEC7 domain-containing protein 3"/>
    <property type="match status" value="1"/>
</dbReference>
<dbReference type="CDD" id="cd00171">
    <property type="entry name" value="Sec7"/>
    <property type="match status" value="1"/>
</dbReference>
<dbReference type="Proteomes" id="UP000472277">
    <property type="component" value="Chromosome 8"/>
</dbReference>
<feature type="region of interest" description="Disordered" evidence="12">
    <location>
        <begin position="1031"/>
        <end position="1101"/>
    </location>
</feature>
<dbReference type="InterPro" id="IPR011993">
    <property type="entry name" value="PH-like_dom_sf"/>
</dbReference>
<keyword evidence="15" id="KW-1185">Reference proteome</keyword>
<feature type="compositionally biased region" description="Basic and acidic residues" evidence="12">
    <location>
        <begin position="174"/>
        <end position="201"/>
    </location>
</feature>
<dbReference type="InterPro" id="IPR000904">
    <property type="entry name" value="Sec7_dom"/>
</dbReference>
<dbReference type="InterPro" id="IPR035999">
    <property type="entry name" value="Sec7_dom_sf"/>
</dbReference>
<dbReference type="SUPFAM" id="SSF50729">
    <property type="entry name" value="PH domain-like"/>
    <property type="match status" value="1"/>
</dbReference>
<feature type="coiled-coil region" evidence="11">
    <location>
        <begin position="22"/>
        <end position="49"/>
    </location>
</feature>
<dbReference type="FunFam" id="1.10.220.20:FF:000001">
    <property type="entry name" value="IQ motif and SEC7 domain-containing protein 1"/>
    <property type="match status" value="1"/>
</dbReference>
<dbReference type="Gene3D" id="1.10.220.20">
    <property type="match status" value="1"/>
</dbReference>
<evidence type="ECO:0000313" key="14">
    <source>
        <dbReference type="Ensembl" id="ENSSTUP00000073521.1"/>
    </source>
</evidence>
<evidence type="ECO:0000256" key="1">
    <source>
        <dbReference type="ARBA" id="ARBA00004496"/>
    </source>
</evidence>
<evidence type="ECO:0000313" key="15">
    <source>
        <dbReference type="Proteomes" id="UP000472277"/>
    </source>
</evidence>
<name>A0A674BR60_SALTR</name>
<feature type="compositionally biased region" description="Polar residues" evidence="12">
    <location>
        <begin position="1090"/>
        <end position="1101"/>
    </location>
</feature>
<feature type="domain" description="SEC7" evidence="13">
    <location>
        <begin position="577"/>
        <end position="770"/>
    </location>
</feature>
<dbReference type="GO" id="GO:0005737">
    <property type="term" value="C:cytoplasm"/>
    <property type="evidence" value="ECO:0007669"/>
    <property type="project" value="UniProtKB-SubCell"/>
</dbReference>
<dbReference type="AlphaFoldDB" id="A0A674BR60"/>
<dbReference type="GO" id="GO:0005085">
    <property type="term" value="F:guanyl-nucleotide exchange factor activity"/>
    <property type="evidence" value="ECO:0007669"/>
    <property type="project" value="InterPro"/>
</dbReference>
<evidence type="ECO:0000256" key="12">
    <source>
        <dbReference type="SAM" id="MobiDB-lite"/>
    </source>
</evidence>
<feature type="compositionally biased region" description="Low complexity" evidence="12">
    <location>
        <begin position="523"/>
        <end position="550"/>
    </location>
</feature>
<sequence length="1101" mass="121860">MESLLDNPMKAVLYLKELTTIVQNQQSLIQTQRQRIDELERKVEDLIGENRHLRDPHQSYHHPHHHHPSPRSTSPQPPVHLHQHPGGNKAGVHPSQQPDDLPPDSPSGEEGKREGEGEPQPQVQPQQPELQAQPQPEPQPQPKPEGTSVGETQQEVAPAASRSPSGGELEQEEGERGDKEEEEKKQKEVVDSQQEQQHEGEAAVEADVEEEEEEDGAEARGGAAGRRASLHHTASPMRVQRNGACSHSATSDYELSLDLKNKQIEMLEHKYGGHLISRRAATKIQTAFRQYQLSKNFEKIRNSLLESRLPRRISMRKVRVQNAEGFSAERALAEGCSLAGIPLVRSPSLPATVGGTLTDLEDSFTEQVQSLAKSIDDALSNWSLKTMCSLQEGGAYQFSAESFSAAGGGGEVGGGGLDQAFLQSMSGGENTGDLPRSASKLLMAFRDVTVQIDNQNFRMSSSVMESSASVSMGNCVQQQQEEAATTPTMPTAPLPSPPKKHSPPPPEEVPAEPTDPPAKRSGSETAETSSEQISSSNSTSTEARSASEASSKEALQAMILSLPRYHCENPASCKSPTLSTDVMRKRLYRIGLNLFNVNPDKGLQFLISRGFIPDTPIGVAHFLLQRKGLSRQMIGEFLGNSKKPFNRDVLDCVVDEMDFSGMELDEALRKFQAHIRVQGEAQKVERLIEAFSQRYCMCNPDVVQQFHNPDTIFILAFAIILLNTDMYSPNIKPDRKMMLEDFIRNLRGVDDGADIPRDMVVGIYERIQQRELRSNEDHVTYVTKVEQSIVGMKTVLSVPHRRLVCCSRLFEVTDVNKAQKQAAHQREVFLFNDLIVILKLCPKKKSSAAYTFCKALGLLGMHFTLFENEYYPHGITIISPFGSDKKQVLNFCAQSAEELLKFLEDLKESIAEVSEMEQIRIEWELEKQQGSKGVSAKNNGTLELRSKQGSPSGVCLPESVGALLNHRGELLQQPQLQSAAGTPLHHLQQLQPISMGDLRPDTLIQCQQIVKVIVLDNSGHGRVEAFLSHTPTHAHHHHHAHHHQVVRSAASTPVRSPESKDGHQPPLPPPPPPYNHPHQYIPPADPRLSLQRTPSGSRSLL</sequence>
<comment type="subunit">
    <text evidence="9">Interacts with DLG1 and DLG4. Interacts with GPHN.</text>
</comment>
<dbReference type="OMA" id="QALTCYA"/>
<dbReference type="Gene3D" id="2.30.29.30">
    <property type="entry name" value="Pleckstrin-homology domain (PH domain)/Phosphotyrosine-binding domain (PTB)"/>
    <property type="match status" value="1"/>
</dbReference>
<dbReference type="Pfam" id="PF01369">
    <property type="entry name" value="Sec7"/>
    <property type="match status" value="1"/>
</dbReference>
<comment type="function">
    <text evidence="8">Acts as a guanine nucleotide exchange factor (GEF) for ARF1.</text>
</comment>
<keyword evidence="4" id="KW-0597">Phosphoprotein</keyword>
<dbReference type="GO" id="GO:0014069">
    <property type="term" value="C:postsynaptic density"/>
    <property type="evidence" value="ECO:0007669"/>
    <property type="project" value="UniProtKB-SubCell"/>
</dbReference>
<keyword evidence="5" id="KW-0770">Synapse</keyword>
<dbReference type="GO" id="GO:0032012">
    <property type="term" value="P:regulation of ARF protein signal transduction"/>
    <property type="evidence" value="ECO:0007669"/>
    <property type="project" value="InterPro"/>
</dbReference>
<evidence type="ECO:0000256" key="10">
    <source>
        <dbReference type="ARBA" id="ARBA00067735"/>
    </source>
</evidence>
<feature type="compositionally biased region" description="Acidic residues" evidence="12">
    <location>
        <begin position="202"/>
        <end position="216"/>
    </location>
</feature>
<dbReference type="GO" id="GO:0030036">
    <property type="term" value="P:actin cytoskeleton organization"/>
    <property type="evidence" value="ECO:0007669"/>
    <property type="project" value="TreeGrafter"/>
</dbReference>
<feature type="compositionally biased region" description="Basic residues" evidence="12">
    <location>
        <begin position="59"/>
        <end position="69"/>
    </location>
</feature>
<organism evidence="14 15">
    <name type="scientific">Salmo trutta</name>
    <name type="common">Brown trout</name>
    <dbReference type="NCBI Taxonomy" id="8032"/>
    <lineage>
        <taxon>Eukaryota</taxon>
        <taxon>Metazoa</taxon>
        <taxon>Chordata</taxon>
        <taxon>Craniata</taxon>
        <taxon>Vertebrata</taxon>
        <taxon>Euteleostomi</taxon>
        <taxon>Actinopterygii</taxon>
        <taxon>Neopterygii</taxon>
        <taxon>Teleostei</taxon>
        <taxon>Protacanthopterygii</taxon>
        <taxon>Salmoniformes</taxon>
        <taxon>Salmonidae</taxon>
        <taxon>Salmoninae</taxon>
        <taxon>Salmo</taxon>
    </lineage>
</organism>
<comment type="similarity">
    <text evidence="2">Belongs to the BRAG family.</text>
</comment>
<dbReference type="PANTHER" id="PTHR10663:SF318">
    <property type="entry name" value="IQ MOTIF AND SEC7 DOMAIN-CONTAINING PROTEIN 3"/>
    <property type="match status" value="1"/>
</dbReference>
<dbReference type="SMART" id="SM00222">
    <property type="entry name" value="Sec7"/>
    <property type="match status" value="1"/>
</dbReference>
<reference evidence="14" key="1">
    <citation type="submission" date="2025-08" db="UniProtKB">
        <authorList>
            <consortium name="Ensembl"/>
        </authorList>
    </citation>
    <scope>IDENTIFICATION</scope>
</reference>
<evidence type="ECO:0000256" key="2">
    <source>
        <dbReference type="ARBA" id="ARBA00006248"/>
    </source>
</evidence>
<feature type="compositionally biased region" description="Low complexity" evidence="12">
    <location>
        <begin position="470"/>
        <end position="489"/>
    </location>
</feature>
<dbReference type="InterPro" id="IPR033742">
    <property type="entry name" value="IQSEC_PH"/>
</dbReference>
<dbReference type="GeneTree" id="ENSGT00940000155908"/>
<feature type="region of interest" description="Disordered" evidence="12">
    <location>
        <begin position="54"/>
        <end position="242"/>
    </location>
</feature>
<evidence type="ECO:0000256" key="6">
    <source>
        <dbReference type="ARBA" id="ARBA00023054"/>
    </source>
</evidence>
<feature type="compositionally biased region" description="Basic residues" evidence="12">
    <location>
        <begin position="1032"/>
        <end position="1045"/>
    </location>
</feature>
<evidence type="ECO:0000256" key="9">
    <source>
        <dbReference type="ARBA" id="ARBA00065492"/>
    </source>
</evidence>
<keyword evidence="3" id="KW-0963">Cytoplasm</keyword>
<dbReference type="CDD" id="cd13318">
    <property type="entry name" value="PH_IQSEC"/>
    <property type="match status" value="1"/>
</dbReference>
<evidence type="ECO:0000256" key="5">
    <source>
        <dbReference type="ARBA" id="ARBA00023018"/>
    </source>
</evidence>
<dbReference type="PROSITE" id="PS50190">
    <property type="entry name" value="SEC7"/>
    <property type="match status" value="1"/>
</dbReference>
<dbReference type="SUPFAM" id="SSF48425">
    <property type="entry name" value="Sec7 domain"/>
    <property type="match status" value="1"/>
</dbReference>
<dbReference type="PROSITE" id="PS50096">
    <property type="entry name" value="IQ"/>
    <property type="match status" value="1"/>
</dbReference>
<dbReference type="PANTHER" id="PTHR10663">
    <property type="entry name" value="GUANYL-NUCLEOTIDE EXCHANGE FACTOR"/>
    <property type="match status" value="1"/>
</dbReference>
<dbReference type="Pfam" id="PF16453">
    <property type="entry name" value="IQ_SEC7_PH"/>
    <property type="match status" value="1"/>
</dbReference>
<protein>
    <recommendedName>
        <fullName evidence="10">IQ motif and SEC7 domain-containing protein 3</fullName>
    </recommendedName>
</protein>